<evidence type="ECO:0000259" key="10">
    <source>
        <dbReference type="PROSITE" id="PS50198"/>
    </source>
</evidence>
<dbReference type="SUPFAM" id="SSF54534">
    <property type="entry name" value="FKBP-like"/>
    <property type="match status" value="1"/>
</dbReference>
<proteinExistence type="inferred from homology"/>
<evidence type="ECO:0000313" key="11">
    <source>
        <dbReference type="EMBL" id="SEG23499.1"/>
    </source>
</evidence>
<dbReference type="InterPro" id="IPR023058">
    <property type="entry name" value="PPIase_PpiC_CS"/>
</dbReference>
<protein>
    <recommendedName>
        <fullName evidence="4">Parvulin-like PPIase</fullName>
        <ecNumber evidence="3">5.2.1.8</ecNumber>
    </recommendedName>
    <alternativeName>
        <fullName evidence="6">Peptidyl-prolyl cis-trans isomerase plp</fullName>
    </alternativeName>
    <alternativeName>
        <fullName evidence="7">Rotamase plp</fullName>
    </alternativeName>
</protein>
<feature type="signal peptide" evidence="9">
    <location>
        <begin position="1"/>
        <end position="29"/>
    </location>
</feature>
<evidence type="ECO:0000256" key="5">
    <source>
        <dbReference type="ARBA" id="ARBA00023110"/>
    </source>
</evidence>
<keyword evidence="8 11" id="KW-0413">Isomerase</keyword>
<dbReference type="PROSITE" id="PS01096">
    <property type="entry name" value="PPIC_PPIASE_1"/>
    <property type="match status" value="1"/>
</dbReference>
<dbReference type="InterPro" id="IPR046357">
    <property type="entry name" value="PPIase_dom_sf"/>
</dbReference>
<evidence type="ECO:0000256" key="8">
    <source>
        <dbReference type="PROSITE-ProRule" id="PRU00278"/>
    </source>
</evidence>
<dbReference type="EMBL" id="FNUZ01000003">
    <property type="protein sequence ID" value="SEG23499.1"/>
    <property type="molecule type" value="Genomic_DNA"/>
</dbReference>
<dbReference type="PANTHER" id="PTHR47245">
    <property type="entry name" value="PEPTIDYLPROLYL ISOMERASE"/>
    <property type="match status" value="1"/>
</dbReference>
<dbReference type="PROSITE" id="PS50198">
    <property type="entry name" value="PPIC_PPIASE_2"/>
    <property type="match status" value="1"/>
</dbReference>
<dbReference type="EC" id="5.2.1.8" evidence="3"/>
<feature type="domain" description="PpiC" evidence="10">
    <location>
        <begin position="141"/>
        <end position="230"/>
    </location>
</feature>
<evidence type="ECO:0000256" key="2">
    <source>
        <dbReference type="ARBA" id="ARBA00007656"/>
    </source>
</evidence>
<evidence type="ECO:0000256" key="6">
    <source>
        <dbReference type="ARBA" id="ARBA00030642"/>
    </source>
</evidence>
<dbReference type="Pfam" id="PF00639">
    <property type="entry name" value="Rotamase"/>
    <property type="match status" value="1"/>
</dbReference>
<sequence>MLHFTDSLSRMCRVSGLAMMLALPVAAHAQDEVTADTVVATVNGVEIKLGHMLMVRAGLPEQYQQMPDTVLWDGILDQLIQQEVLAQQPEAVETNRVKLALENERRALVASERLAVVSQDVVTDEAIEAKYAELFGSVEPKLEYNANHILVETEEEAAALVAELEGGADFEALAKEKSTGPSGPSGGALGWFGEGQMVAPFEQAVMELEVGAVSAPVLTQFGWHVIKLNETREKGAPALEEVREQIAGQIEQEGVQAMIKEYVDAADVTKTDTNDVDTSVLSNLELLEE</sequence>
<dbReference type="InterPro" id="IPR027304">
    <property type="entry name" value="Trigger_fact/SurA_dom_sf"/>
</dbReference>
<gene>
    <name evidence="11" type="ORF">SAMN04488045_2099</name>
</gene>
<dbReference type="InterPro" id="IPR000297">
    <property type="entry name" value="PPIase_PpiC"/>
</dbReference>
<dbReference type="RefSeq" id="WP_103910440.1">
    <property type="nucleotide sequence ID" value="NZ_FNUZ01000003.1"/>
</dbReference>
<reference evidence="11 12" key="1">
    <citation type="submission" date="2016-10" db="EMBL/GenBank/DDBJ databases">
        <authorList>
            <person name="de Groot N.N."/>
        </authorList>
    </citation>
    <scope>NUCLEOTIDE SEQUENCE [LARGE SCALE GENOMIC DNA]</scope>
    <source>
        <strain evidence="11 12">DSM 26915</strain>
    </source>
</reference>
<evidence type="ECO:0000256" key="4">
    <source>
        <dbReference type="ARBA" id="ARBA00018370"/>
    </source>
</evidence>
<evidence type="ECO:0000256" key="9">
    <source>
        <dbReference type="SAM" id="SignalP"/>
    </source>
</evidence>
<dbReference type="OrthoDB" id="14196at2"/>
<organism evidence="11 12">
    <name type="scientific">Thalassococcus halodurans</name>
    <dbReference type="NCBI Taxonomy" id="373675"/>
    <lineage>
        <taxon>Bacteria</taxon>
        <taxon>Pseudomonadati</taxon>
        <taxon>Pseudomonadota</taxon>
        <taxon>Alphaproteobacteria</taxon>
        <taxon>Rhodobacterales</taxon>
        <taxon>Roseobacteraceae</taxon>
        <taxon>Thalassococcus</taxon>
    </lineage>
</organism>
<dbReference type="PANTHER" id="PTHR47245:SF2">
    <property type="entry name" value="PEPTIDYL-PROLYL CIS-TRANS ISOMERASE HP_0175-RELATED"/>
    <property type="match status" value="1"/>
</dbReference>
<dbReference type="AlphaFoldDB" id="A0A1H5YH90"/>
<evidence type="ECO:0000256" key="7">
    <source>
        <dbReference type="ARBA" id="ARBA00031484"/>
    </source>
</evidence>
<keyword evidence="5 8" id="KW-0697">Rotamase</keyword>
<keyword evidence="9" id="KW-0732">Signal</keyword>
<comment type="catalytic activity">
    <reaction evidence="1">
        <text>[protein]-peptidylproline (omega=180) = [protein]-peptidylproline (omega=0)</text>
        <dbReference type="Rhea" id="RHEA:16237"/>
        <dbReference type="Rhea" id="RHEA-COMP:10747"/>
        <dbReference type="Rhea" id="RHEA-COMP:10748"/>
        <dbReference type="ChEBI" id="CHEBI:83833"/>
        <dbReference type="ChEBI" id="CHEBI:83834"/>
        <dbReference type="EC" id="5.2.1.8"/>
    </reaction>
</comment>
<comment type="similarity">
    <text evidence="2">Belongs to the PpiC/parvulin rotamase family.</text>
</comment>
<keyword evidence="12" id="KW-1185">Reference proteome</keyword>
<evidence type="ECO:0000313" key="12">
    <source>
        <dbReference type="Proteomes" id="UP000236752"/>
    </source>
</evidence>
<evidence type="ECO:0000256" key="1">
    <source>
        <dbReference type="ARBA" id="ARBA00000971"/>
    </source>
</evidence>
<evidence type="ECO:0000256" key="3">
    <source>
        <dbReference type="ARBA" id="ARBA00013194"/>
    </source>
</evidence>
<dbReference type="Gene3D" id="3.10.50.40">
    <property type="match status" value="1"/>
</dbReference>
<dbReference type="GO" id="GO:0003755">
    <property type="term" value="F:peptidyl-prolyl cis-trans isomerase activity"/>
    <property type="evidence" value="ECO:0007669"/>
    <property type="project" value="UniProtKB-KW"/>
</dbReference>
<dbReference type="SUPFAM" id="SSF109998">
    <property type="entry name" value="Triger factor/SurA peptide-binding domain-like"/>
    <property type="match status" value="1"/>
</dbReference>
<dbReference type="Proteomes" id="UP000236752">
    <property type="component" value="Unassembled WGS sequence"/>
</dbReference>
<name>A0A1H5YH90_9RHOB</name>
<dbReference type="InterPro" id="IPR050245">
    <property type="entry name" value="PrsA_foldase"/>
</dbReference>
<accession>A0A1H5YH90</accession>
<feature type="chain" id="PRO_5009290512" description="Parvulin-like PPIase" evidence="9">
    <location>
        <begin position="30"/>
        <end position="289"/>
    </location>
</feature>